<dbReference type="KEGG" id="svp:Pan189_05370"/>
<keyword evidence="1" id="KW-0812">Transmembrane</keyword>
<dbReference type="NCBIfam" id="TIGR04294">
    <property type="entry name" value="pre_pil_HX9DG"/>
    <property type="match status" value="1"/>
</dbReference>
<keyword evidence="1" id="KW-0472">Membrane</keyword>
<dbReference type="RefSeq" id="WP_145362403.1">
    <property type="nucleotide sequence ID" value="NZ_CP036268.1"/>
</dbReference>
<sequence length="254" mass="28374">MKHERSESADGRPIGCYAVALLTGVSLVCLIVFLPPIEQSRGAARHSMCRNNLKRIGLALHYYNQEWGSLPPAATYGPDGQPWHSWRALILPQMTGQNMHGAASSQLDEVAEAYRFDEPWDGPHNRELHAIEVRDFRCPEDPPRQPEPGHQSDASYLAVVGPGTMFPPDAAESVSAAHDDLTETILLVERFDSRVHWMQPFDLNDSDLIPKRDGKGMRSYHAEGINVLMADGSAQCLSKNIREESLRNLLLRNK</sequence>
<dbReference type="AlphaFoldDB" id="A0A517QWZ3"/>
<organism evidence="3 4">
    <name type="scientific">Stratiformator vulcanicus</name>
    <dbReference type="NCBI Taxonomy" id="2527980"/>
    <lineage>
        <taxon>Bacteria</taxon>
        <taxon>Pseudomonadati</taxon>
        <taxon>Planctomycetota</taxon>
        <taxon>Planctomycetia</taxon>
        <taxon>Planctomycetales</taxon>
        <taxon>Planctomycetaceae</taxon>
        <taxon>Stratiformator</taxon>
    </lineage>
</organism>
<evidence type="ECO:0000313" key="3">
    <source>
        <dbReference type="EMBL" id="QDT36182.1"/>
    </source>
</evidence>
<dbReference type="Pfam" id="PF07596">
    <property type="entry name" value="SBP_bac_10"/>
    <property type="match status" value="2"/>
</dbReference>
<feature type="domain" description="DUF1559" evidence="2">
    <location>
        <begin position="198"/>
        <end position="242"/>
    </location>
</feature>
<feature type="domain" description="DUF1559" evidence="2">
    <location>
        <begin position="40"/>
        <end position="149"/>
    </location>
</feature>
<accession>A0A517QWZ3</accession>
<dbReference type="PANTHER" id="PTHR30093:SF2">
    <property type="entry name" value="TYPE II SECRETION SYSTEM PROTEIN H"/>
    <property type="match status" value="1"/>
</dbReference>
<name>A0A517QWZ3_9PLAN</name>
<dbReference type="EMBL" id="CP036268">
    <property type="protein sequence ID" value="QDT36182.1"/>
    <property type="molecule type" value="Genomic_DNA"/>
</dbReference>
<dbReference type="InterPro" id="IPR011453">
    <property type="entry name" value="DUF1559"/>
</dbReference>
<evidence type="ECO:0000256" key="1">
    <source>
        <dbReference type="SAM" id="Phobius"/>
    </source>
</evidence>
<dbReference type="Proteomes" id="UP000317318">
    <property type="component" value="Chromosome"/>
</dbReference>
<keyword evidence="4" id="KW-1185">Reference proteome</keyword>
<evidence type="ECO:0000259" key="2">
    <source>
        <dbReference type="Pfam" id="PF07596"/>
    </source>
</evidence>
<proteinExistence type="predicted"/>
<dbReference type="InterPro" id="IPR027558">
    <property type="entry name" value="Pre_pil_HX9DG_C"/>
</dbReference>
<gene>
    <name evidence="3" type="ORF">Pan189_05370</name>
</gene>
<protein>
    <recommendedName>
        <fullName evidence="2">DUF1559 domain-containing protein</fullName>
    </recommendedName>
</protein>
<feature type="transmembrane region" description="Helical" evidence="1">
    <location>
        <begin position="14"/>
        <end position="34"/>
    </location>
</feature>
<evidence type="ECO:0000313" key="4">
    <source>
        <dbReference type="Proteomes" id="UP000317318"/>
    </source>
</evidence>
<dbReference type="OrthoDB" id="285651at2"/>
<reference evidence="3 4" key="1">
    <citation type="submission" date="2019-02" db="EMBL/GenBank/DDBJ databases">
        <title>Deep-cultivation of Planctomycetes and their phenomic and genomic characterization uncovers novel biology.</title>
        <authorList>
            <person name="Wiegand S."/>
            <person name="Jogler M."/>
            <person name="Boedeker C."/>
            <person name="Pinto D."/>
            <person name="Vollmers J."/>
            <person name="Rivas-Marin E."/>
            <person name="Kohn T."/>
            <person name="Peeters S.H."/>
            <person name="Heuer A."/>
            <person name="Rast P."/>
            <person name="Oberbeckmann S."/>
            <person name="Bunk B."/>
            <person name="Jeske O."/>
            <person name="Meyerdierks A."/>
            <person name="Storesund J.E."/>
            <person name="Kallscheuer N."/>
            <person name="Luecker S."/>
            <person name="Lage O.M."/>
            <person name="Pohl T."/>
            <person name="Merkel B.J."/>
            <person name="Hornburger P."/>
            <person name="Mueller R.-W."/>
            <person name="Bruemmer F."/>
            <person name="Labrenz M."/>
            <person name="Spormann A.M."/>
            <person name="Op den Camp H."/>
            <person name="Overmann J."/>
            <person name="Amann R."/>
            <person name="Jetten M.S.M."/>
            <person name="Mascher T."/>
            <person name="Medema M.H."/>
            <person name="Devos D.P."/>
            <person name="Kaster A.-K."/>
            <person name="Ovreas L."/>
            <person name="Rohde M."/>
            <person name="Galperin M.Y."/>
            <person name="Jogler C."/>
        </authorList>
    </citation>
    <scope>NUCLEOTIDE SEQUENCE [LARGE SCALE GENOMIC DNA]</scope>
    <source>
        <strain evidence="3 4">Pan189</strain>
    </source>
</reference>
<keyword evidence="1" id="KW-1133">Transmembrane helix</keyword>
<dbReference type="PANTHER" id="PTHR30093">
    <property type="entry name" value="GENERAL SECRETION PATHWAY PROTEIN G"/>
    <property type="match status" value="1"/>
</dbReference>